<keyword evidence="1" id="KW-1133">Transmembrane helix</keyword>
<dbReference type="Proteomes" id="UP000177996">
    <property type="component" value="Unassembled WGS sequence"/>
</dbReference>
<proteinExistence type="predicted"/>
<evidence type="ECO:0008006" key="4">
    <source>
        <dbReference type="Google" id="ProtNLM"/>
    </source>
</evidence>
<feature type="transmembrane region" description="Helical" evidence="1">
    <location>
        <begin position="164"/>
        <end position="181"/>
    </location>
</feature>
<evidence type="ECO:0000313" key="3">
    <source>
        <dbReference type="Proteomes" id="UP000177996"/>
    </source>
</evidence>
<dbReference type="AlphaFoldDB" id="A0A1G2D024"/>
<dbReference type="Pfam" id="PF05552">
    <property type="entry name" value="MS_channel_1st_1"/>
    <property type="match status" value="2"/>
</dbReference>
<feature type="transmembrane region" description="Helical" evidence="1">
    <location>
        <begin position="12"/>
        <end position="40"/>
    </location>
</feature>
<comment type="caution">
    <text evidence="2">The sequence shown here is derived from an EMBL/GenBank/DDBJ whole genome shotgun (WGS) entry which is preliminary data.</text>
</comment>
<dbReference type="InterPro" id="IPR008910">
    <property type="entry name" value="MSC_TM_helix"/>
</dbReference>
<feature type="transmembrane region" description="Helical" evidence="1">
    <location>
        <begin position="187"/>
        <end position="207"/>
    </location>
</feature>
<protein>
    <recommendedName>
        <fullName evidence="4">Small-conductance mechanosensitive ion channel</fullName>
    </recommendedName>
</protein>
<keyword evidence="1" id="KW-0812">Transmembrane</keyword>
<dbReference type="Gene3D" id="1.10.287.1260">
    <property type="match status" value="1"/>
</dbReference>
<sequence>MWQMLQNELAQSIYGVAGGVGAVLPKIVVALIFVFLGWIFGMAVGRVIAQIIDALRIDTWLAKAGVDKFVERAGYRLNAGAFLGWLAKLFFIIVFLIVAFNVLGLSEVNGFLIQVLTYIPNVAVAMLVLFIASVAADIVGGVVSGASQAVGSHVAHLLGSITRWAIWIFALMFAFSQLGIAPQFMNILFTGIVAMLALAGGLAFGLGGKDAAADFIREVRNEIKTGKK</sequence>
<feature type="transmembrane region" description="Helical" evidence="1">
    <location>
        <begin position="123"/>
        <end position="143"/>
    </location>
</feature>
<organism evidence="2 3">
    <name type="scientific">Candidatus Lloydbacteria bacterium RIFCSPHIGHO2_02_FULL_50_13</name>
    <dbReference type="NCBI Taxonomy" id="1798661"/>
    <lineage>
        <taxon>Bacteria</taxon>
        <taxon>Candidatus Lloydiibacteriota</taxon>
    </lineage>
</organism>
<evidence type="ECO:0000256" key="1">
    <source>
        <dbReference type="SAM" id="Phobius"/>
    </source>
</evidence>
<feature type="transmembrane region" description="Helical" evidence="1">
    <location>
        <begin position="82"/>
        <end position="103"/>
    </location>
</feature>
<reference evidence="2 3" key="1">
    <citation type="journal article" date="2016" name="Nat. Commun.">
        <title>Thousands of microbial genomes shed light on interconnected biogeochemical processes in an aquifer system.</title>
        <authorList>
            <person name="Anantharaman K."/>
            <person name="Brown C.T."/>
            <person name="Hug L.A."/>
            <person name="Sharon I."/>
            <person name="Castelle C.J."/>
            <person name="Probst A.J."/>
            <person name="Thomas B.C."/>
            <person name="Singh A."/>
            <person name="Wilkins M.J."/>
            <person name="Karaoz U."/>
            <person name="Brodie E.L."/>
            <person name="Williams K.H."/>
            <person name="Hubbard S.S."/>
            <person name="Banfield J.F."/>
        </authorList>
    </citation>
    <scope>NUCLEOTIDE SEQUENCE [LARGE SCALE GENOMIC DNA]</scope>
</reference>
<name>A0A1G2D024_9BACT</name>
<evidence type="ECO:0000313" key="2">
    <source>
        <dbReference type="EMBL" id="OGZ06993.1"/>
    </source>
</evidence>
<gene>
    <name evidence="2" type="ORF">A3D65_02260</name>
</gene>
<dbReference type="EMBL" id="MHLL01000073">
    <property type="protein sequence ID" value="OGZ06993.1"/>
    <property type="molecule type" value="Genomic_DNA"/>
</dbReference>
<keyword evidence="1" id="KW-0472">Membrane</keyword>
<accession>A0A1G2D024</accession>